<evidence type="ECO:0000256" key="10">
    <source>
        <dbReference type="ARBA" id="ARBA00023239"/>
    </source>
</evidence>
<dbReference type="InterPro" id="IPR038071">
    <property type="entry name" value="UROD/MetE-like_sf"/>
</dbReference>
<evidence type="ECO:0000256" key="1">
    <source>
        <dbReference type="ARBA" id="ARBA00002448"/>
    </source>
</evidence>
<dbReference type="CDD" id="cd00717">
    <property type="entry name" value="URO-D"/>
    <property type="match status" value="1"/>
</dbReference>
<dbReference type="Proteomes" id="UP000266389">
    <property type="component" value="Unassembled WGS sequence"/>
</dbReference>
<dbReference type="HAMAP" id="MF_00218">
    <property type="entry name" value="URO_D"/>
    <property type="match status" value="1"/>
</dbReference>
<evidence type="ECO:0000256" key="11">
    <source>
        <dbReference type="ARBA" id="ARBA00023244"/>
    </source>
</evidence>
<feature type="domain" description="Uroporphyrinogen decarboxylase (URO-D)" evidence="15">
    <location>
        <begin position="20"/>
        <end position="29"/>
    </location>
</feature>
<dbReference type="UniPathway" id="UPA00251">
    <property type="reaction ID" value="UER00321"/>
</dbReference>
<dbReference type="GO" id="GO:0005829">
    <property type="term" value="C:cytosol"/>
    <property type="evidence" value="ECO:0007669"/>
    <property type="project" value="TreeGrafter"/>
</dbReference>
<dbReference type="SUPFAM" id="SSF51726">
    <property type="entry name" value="UROD/MetE-like"/>
    <property type="match status" value="1"/>
</dbReference>
<dbReference type="InterPro" id="IPR000257">
    <property type="entry name" value="Uroporphyrinogen_deCOase"/>
</dbReference>
<dbReference type="EMBL" id="PHFL01000047">
    <property type="protein sequence ID" value="RFM24094.1"/>
    <property type="molecule type" value="Genomic_DNA"/>
</dbReference>
<dbReference type="GO" id="GO:0004853">
    <property type="term" value="F:uroporphyrinogen decarboxylase activity"/>
    <property type="evidence" value="ECO:0007669"/>
    <property type="project" value="UniProtKB-UniRule"/>
</dbReference>
<organism evidence="17 18">
    <name type="scientific">Candidatus Thermochlorobacter aerophilus</name>
    <dbReference type="NCBI Taxonomy" id="1868324"/>
    <lineage>
        <taxon>Bacteria</taxon>
        <taxon>Pseudomonadati</taxon>
        <taxon>Chlorobiota</taxon>
        <taxon>Chlorobiia</taxon>
        <taxon>Chlorobiales</taxon>
        <taxon>Candidatus Thermochlorobacteriaceae</taxon>
        <taxon>Candidatus Thermochlorobacter</taxon>
    </lineage>
</organism>
<keyword evidence="11 13" id="KW-0627">Porphyrin biosynthesis</keyword>
<comment type="catalytic activity">
    <reaction evidence="13">
        <text>uroporphyrinogen III + 4 H(+) = coproporphyrinogen III + 4 CO2</text>
        <dbReference type="Rhea" id="RHEA:19865"/>
        <dbReference type="ChEBI" id="CHEBI:15378"/>
        <dbReference type="ChEBI" id="CHEBI:16526"/>
        <dbReference type="ChEBI" id="CHEBI:57308"/>
        <dbReference type="ChEBI" id="CHEBI:57309"/>
        <dbReference type="EC" id="4.1.1.37"/>
    </reaction>
</comment>
<dbReference type="AlphaFoldDB" id="A0A395M2E9"/>
<protein>
    <recommendedName>
        <fullName evidence="7 12">Uroporphyrinogen decarboxylase</fullName>
        <ecNumber evidence="6 12">4.1.1.37</ecNumber>
    </recommendedName>
</protein>
<evidence type="ECO:0000256" key="4">
    <source>
        <dbReference type="ARBA" id="ARBA00009935"/>
    </source>
</evidence>
<feature type="domain" description="Uroporphyrinogen decarboxylase (URO-D)" evidence="16">
    <location>
        <begin position="139"/>
        <end position="155"/>
    </location>
</feature>
<comment type="similarity">
    <text evidence="4 14">Belongs to the uroporphyrinogen decarboxylase family.</text>
</comment>
<dbReference type="PROSITE" id="PS00907">
    <property type="entry name" value="UROD_2"/>
    <property type="match status" value="1"/>
</dbReference>
<keyword evidence="9 13" id="KW-0210">Decarboxylase</keyword>
<sequence>MLRNDLLLRALRREPCHRTPIWIMRQAGRYLPEYREVRRKTDFLTLCKTPELAAQVTIQPVEIMDVDAAIIFSDILVVPEAMGMKLELIESQGPKFPNPIRTRTEIEKLATPDVSQALRYVEDAIRLTKRELHFRVPIIGFSGAAWTLFAYAVEGKGSKDFRHAKRMLFEQPKDAHAFLKKLTKVVSEYLLLQIEAGADAVQIFDTWAGLLSEEHYKEFSLQYIHETVQTVKLKHPKTPVIVFAKGASGLLKEIAETGCDAVGLDWTIDIGKARWQLSDRVALQGNLDPIMLFASPERIREEASQILRKFGEHSDQSGHVFNLGHGILPETKPSHLK</sequence>
<evidence type="ECO:0000256" key="9">
    <source>
        <dbReference type="ARBA" id="ARBA00022793"/>
    </source>
</evidence>
<gene>
    <name evidence="17" type="ORF">D0433_07590</name>
</gene>
<evidence type="ECO:0000256" key="8">
    <source>
        <dbReference type="ARBA" id="ARBA00022490"/>
    </source>
</evidence>
<comment type="subcellular location">
    <subcellularLocation>
        <location evidence="2">Cytoplasm</location>
    </subcellularLocation>
</comment>
<dbReference type="GO" id="GO:0006782">
    <property type="term" value="P:protoporphyrinogen IX biosynthetic process"/>
    <property type="evidence" value="ECO:0007669"/>
    <property type="project" value="UniProtKB-UniPathway"/>
</dbReference>
<evidence type="ECO:0000256" key="2">
    <source>
        <dbReference type="ARBA" id="ARBA00004496"/>
    </source>
</evidence>
<reference evidence="17 18" key="1">
    <citation type="journal article" date="2011" name="ISME J.">
        <title>Community ecology of hot spring cyanobacterial mats: predominant populations and their functional potential.</title>
        <authorList>
            <person name="Klatt C.G."/>
            <person name="Wood J.M."/>
            <person name="Rusch D.B."/>
            <person name="Bateson M.M."/>
            <person name="Hamamura N."/>
            <person name="Heidelberg J.F."/>
            <person name="Grossman A.R."/>
            <person name="Bhaya D."/>
            <person name="Cohan F.M."/>
            <person name="Kuhl M."/>
            <person name="Bryant D.A."/>
            <person name="Ward D.M."/>
        </authorList>
    </citation>
    <scope>NUCLEOTIDE SEQUENCE [LARGE SCALE GENOMIC DNA]</scope>
    <source>
        <strain evidence="17">OS</strain>
    </source>
</reference>
<comment type="caution">
    <text evidence="17">The sequence shown here is derived from an EMBL/GenBank/DDBJ whole genome shotgun (WGS) entry which is preliminary data.</text>
</comment>
<keyword evidence="10 13" id="KW-0456">Lyase</keyword>
<accession>A0A395M2E9</accession>
<evidence type="ECO:0000256" key="14">
    <source>
        <dbReference type="RuleBase" id="RU004169"/>
    </source>
</evidence>
<evidence type="ECO:0000256" key="5">
    <source>
        <dbReference type="ARBA" id="ARBA00011738"/>
    </source>
</evidence>
<dbReference type="PANTHER" id="PTHR21091">
    <property type="entry name" value="METHYLTETRAHYDROFOLATE:HOMOCYSTEINE METHYLTRANSFERASE RELATED"/>
    <property type="match status" value="1"/>
</dbReference>
<dbReference type="Gene3D" id="3.20.20.210">
    <property type="match status" value="1"/>
</dbReference>
<evidence type="ECO:0000259" key="16">
    <source>
        <dbReference type="PROSITE" id="PS00907"/>
    </source>
</evidence>
<evidence type="ECO:0000256" key="7">
    <source>
        <dbReference type="ARBA" id="ARBA00014308"/>
    </source>
</evidence>
<evidence type="ECO:0000256" key="6">
    <source>
        <dbReference type="ARBA" id="ARBA00012288"/>
    </source>
</evidence>
<dbReference type="NCBIfam" id="TIGR01464">
    <property type="entry name" value="hemE"/>
    <property type="match status" value="1"/>
</dbReference>
<evidence type="ECO:0000313" key="18">
    <source>
        <dbReference type="Proteomes" id="UP000266389"/>
    </source>
</evidence>
<evidence type="ECO:0000256" key="12">
    <source>
        <dbReference type="NCBIfam" id="TIGR01464"/>
    </source>
</evidence>
<feature type="non-terminal residue" evidence="17">
    <location>
        <position position="337"/>
    </location>
</feature>
<comment type="pathway">
    <text evidence="3 13">Porphyrin-containing compound metabolism; protoporphyrin-IX biosynthesis; coproporphyrinogen-III from 5-aminolevulinate: step 4/4.</text>
</comment>
<dbReference type="Pfam" id="PF01208">
    <property type="entry name" value="URO-D"/>
    <property type="match status" value="1"/>
</dbReference>
<dbReference type="EC" id="4.1.1.37" evidence="6 12"/>
<evidence type="ECO:0000313" key="17">
    <source>
        <dbReference type="EMBL" id="RFM24094.1"/>
    </source>
</evidence>
<keyword evidence="8" id="KW-0963">Cytoplasm</keyword>
<dbReference type="InterPro" id="IPR006361">
    <property type="entry name" value="Uroporphyrinogen_deCO2ase_HemE"/>
</dbReference>
<comment type="function">
    <text evidence="1">Catalyzes the decarboxylation of four acetate groups of uroporphyrinogen-III to yield coproporphyrinogen-III.</text>
</comment>
<evidence type="ECO:0000259" key="15">
    <source>
        <dbReference type="PROSITE" id="PS00906"/>
    </source>
</evidence>
<comment type="subunit">
    <text evidence="5">Homodimer.</text>
</comment>
<dbReference type="PROSITE" id="PS00906">
    <property type="entry name" value="UROD_1"/>
    <property type="match status" value="1"/>
</dbReference>
<evidence type="ECO:0000256" key="13">
    <source>
        <dbReference type="RuleBase" id="RU000554"/>
    </source>
</evidence>
<name>A0A395M2E9_9BACT</name>
<evidence type="ECO:0000256" key="3">
    <source>
        <dbReference type="ARBA" id="ARBA00004804"/>
    </source>
</evidence>
<proteinExistence type="inferred from homology"/>
<dbReference type="PANTHER" id="PTHR21091:SF169">
    <property type="entry name" value="UROPORPHYRINOGEN DECARBOXYLASE"/>
    <property type="match status" value="1"/>
</dbReference>
<dbReference type="FunFam" id="3.20.20.210:FF:000001">
    <property type="entry name" value="Uroporphyrinogen decarboxylase"/>
    <property type="match status" value="1"/>
</dbReference>